<gene>
    <name evidence="1" type="ORF">MITSMUL_04465</name>
</gene>
<dbReference type="EMBL" id="ABWK02000014">
    <property type="protein sequence ID" value="EEX68936.1"/>
    <property type="molecule type" value="Genomic_DNA"/>
</dbReference>
<dbReference type="Proteomes" id="UP000003671">
    <property type="component" value="Unassembled WGS sequence"/>
</dbReference>
<evidence type="ECO:0000313" key="2">
    <source>
        <dbReference type="Proteomes" id="UP000003671"/>
    </source>
</evidence>
<reference evidence="1" key="1">
    <citation type="submission" date="2009-09" db="EMBL/GenBank/DDBJ databases">
        <authorList>
            <person name="Weinstock G."/>
            <person name="Sodergren E."/>
            <person name="Clifton S."/>
            <person name="Fulton L."/>
            <person name="Fulton B."/>
            <person name="Courtney L."/>
            <person name="Fronick C."/>
            <person name="Harrison M."/>
            <person name="Strong C."/>
            <person name="Farmer C."/>
            <person name="Delahaunty K."/>
            <person name="Markovic C."/>
            <person name="Hall O."/>
            <person name="Minx P."/>
            <person name="Tomlinson C."/>
            <person name="Mitreva M."/>
            <person name="Nelson J."/>
            <person name="Hou S."/>
            <person name="Wollam A."/>
            <person name="Pepin K.H."/>
            <person name="Johnson M."/>
            <person name="Bhonagiri V."/>
            <person name="Nash W.E."/>
            <person name="Warren W."/>
            <person name="Chinwalla A."/>
            <person name="Mardis E.R."/>
            <person name="Wilson R.K."/>
        </authorList>
    </citation>
    <scope>NUCLEOTIDE SEQUENCE [LARGE SCALE GENOMIC DNA]</scope>
    <source>
        <strain evidence="1">DSM 20544</strain>
    </source>
</reference>
<accession>C9KMM9</accession>
<dbReference type="HOGENOM" id="CLU_3170301_0_0_9"/>
<dbReference type="AlphaFoldDB" id="C9KMM9"/>
<evidence type="ECO:0000313" key="1">
    <source>
        <dbReference type="EMBL" id="EEX68936.1"/>
    </source>
</evidence>
<proteinExistence type="predicted"/>
<comment type="caution">
    <text evidence="1">The sequence shown here is derived from an EMBL/GenBank/DDBJ whole genome shotgun (WGS) entry which is preliminary data.</text>
</comment>
<protein>
    <submittedName>
        <fullName evidence="1">Uncharacterized protein</fullName>
    </submittedName>
</protein>
<organism evidence="1 2">
    <name type="scientific">Mitsuokella multacida DSM 20544</name>
    <dbReference type="NCBI Taxonomy" id="500635"/>
    <lineage>
        <taxon>Bacteria</taxon>
        <taxon>Bacillati</taxon>
        <taxon>Bacillota</taxon>
        <taxon>Negativicutes</taxon>
        <taxon>Selenomonadales</taxon>
        <taxon>Selenomonadaceae</taxon>
        <taxon>Mitsuokella</taxon>
    </lineage>
</organism>
<name>C9KMM9_9FIRM</name>
<sequence>MREIKKAPDIILADICLASLPSASLSLAWVQYITQKSIRQALFCKKR</sequence>
<keyword evidence="2" id="KW-1185">Reference proteome</keyword>